<protein>
    <submittedName>
        <fullName evidence="1">Uncharacterized protein</fullName>
    </submittedName>
</protein>
<reference evidence="1" key="1">
    <citation type="submission" date="2020-06" db="EMBL/GenBank/DDBJ databases">
        <title>Unique genomic features of the anaerobic methanotrophic archaea.</title>
        <authorList>
            <person name="Chadwick G.L."/>
            <person name="Skennerton C.T."/>
            <person name="Laso-Perez R."/>
            <person name="Leu A.O."/>
            <person name="Speth D.R."/>
            <person name="Yu H."/>
            <person name="Morgan-Lang C."/>
            <person name="Hatzenpichler R."/>
            <person name="Goudeau D."/>
            <person name="Malmstrom R."/>
            <person name="Brazelton W.J."/>
            <person name="Woyke T."/>
            <person name="Hallam S.J."/>
            <person name="Tyson G.W."/>
            <person name="Wegener G."/>
            <person name="Boetius A."/>
            <person name="Orphan V."/>
        </authorList>
    </citation>
    <scope>NUCLEOTIDE SEQUENCE</scope>
</reference>
<organism evidence="1">
    <name type="scientific">Candidatus Methanogaster sp. ANME-2c ERB4</name>
    <dbReference type="NCBI Taxonomy" id="2759911"/>
    <lineage>
        <taxon>Archaea</taxon>
        <taxon>Methanobacteriati</taxon>
        <taxon>Methanobacteriota</taxon>
        <taxon>Stenosarchaea group</taxon>
        <taxon>Methanomicrobia</taxon>
        <taxon>Methanosarcinales</taxon>
        <taxon>ANME-2 cluster</taxon>
        <taxon>Candidatus Methanogasteraceae</taxon>
        <taxon>Candidatus Methanogaster</taxon>
    </lineage>
</organism>
<name>A0A7G9YKR5_9EURY</name>
<dbReference type="AlphaFoldDB" id="A0A7G9YKR5"/>
<accession>A0A7G9YKR5</accession>
<dbReference type="EMBL" id="MT631356">
    <property type="protein sequence ID" value="QNO48599.1"/>
    <property type="molecule type" value="Genomic_DNA"/>
</dbReference>
<gene>
    <name evidence="1" type="ORF">LKGCFIDI_00001</name>
</gene>
<proteinExistence type="predicted"/>
<sequence>MSIKGSLTILFSIVWYRFSLRSASIINISEGILISCGFGLIRYRITIGMRLKRARSASGFANAIPVHHPSSSPYSLSRLHSLEERVEYRKIGPKREEVSTDVHAGLSYPPKMQIKLRFIVLSQFRADVCLSDVVRLHVV</sequence>
<evidence type="ECO:0000313" key="1">
    <source>
        <dbReference type="EMBL" id="QNO48599.1"/>
    </source>
</evidence>